<evidence type="ECO:0000313" key="6">
    <source>
        <dbReference type="EMBL" id="PSK38073.1"/>
    </source>
</evidence>
<feature type="transmembrane region" description="Helical" evidence="5">
    <location>
        <begin position="7"/>
        <end position="24"/>
    </location>
</feature>
<keyword evidence="7" id="KW-1185">Reference proteome</keyword>
<proteinExistence type="predicted"/>
<evidence type="ECO:0000256" key="5">
    <source>
        <dbReference type="SAM" id="Phobius"/>
    </source>
</evidence>
<name>A0A2P7YQ27_9PEZI</name>
<comment type="caution">
    <text evidence="6">The sequence shown here is derived from an EMBL/GenBank/DDBJ whole genome shotgun (WGS) entry which is preliminary data.</text>
</comment>
<dbReference type="PANTHER" id="PTHR28128:SF1">
    <property type="entry name" value="GOLGI APPARATUS MEMBRANE PROTEIN TVP15"/>
    <property type="match status" value="1"/>
</dbReference>
<gene>
    <name evidence="6" type="ORF">B9Z65_1264</name>
</gene>
<evidence type="ECO:0008006" key="8">
    <source>
        <dbReference type="Google" id="ProtNLM"/>
    </source>
</evidence>
<dbReference type="PANTHER" id="PTHR28128">
    <property type="entry name" value="GOLGI APPARATUS MEMBRANE PROTEIN TVP15"/>
    <property type="match status" value="1"/>
</dbReference>
<dbReference type="GO" id="GO:0016192">
    <property type="term" value="P:vesicle-mediated transport"/>
    <property type="evidence" value="ECO:0007669"/>
    <property type="project" value="TreeGrafter"/>
</dbReference>
<evidence type="ECO:0000256" key="1">
    <source>
        <dbReference type="ARBA" id="ARBA00004141"/>
    </source>
</evidence>
<dbReference type="GO" id="GO:0000139">
    <property type="term" value="C:Golgi membrane"/>
    <property type="evidence" value="ECO:0007669"/>
    <property type="project" value="TreeGrafter"/>
</dbReference>
<evidence type="ECO:0000256" key="2">
    <source>
        <dbReference type="ARBA" id="ARBA00022692"/>
    </source>
</evidence>
<organism evidence="6 7">
    <name type="scientific">Elsinoe australis</name>
    <dbReference type="NCBI Taxonomy" id="40998"/>
    <lineage>
        <taxon>Eukaryota</taxon>
        <taxon>Fungi</taxon>
        <taxon>Dikarya</taxon>
        <taxon>Ascomycota</taxon>
        <taxon>Pezizomycotina</taxon>
        <taxon>Dothideomycetes</taxon>
        <taxon>Dothideomycetidae</taxon>
        <taxon>Myriangiales</taxon>
        <taxon>Elsinoaceae</taxon>
        <taxon>Elsinoe</taxon>
    </lineage>
</organism>
<reference evidence="6 7" key="1">
    <citation type="submission" date="2017-05" db="EMBL/GenBank/DDBJ databases">
        <title>Draft genome sequence of Elsinoe australis.</title>
        <authorList>
            <person name="Cheng Q."/>
        </authorList>
    </citation>
    <scope>NUCLEOTIDE SEQUENCE [LARGE SCALE GENOMIC DNA]</scope>
    <source>
        <strain evidence="6 7">NL1</strain>
    </source>
</reference>
<protein>
    <recommendedName>
        <fullName evidence="8">Golgi apparatus membrane protein tvp15</fullName>
    </recommendedName>
</protein>
<dbReference type="AlphaFoldDB" id="A0A2P7YQ27"/>
<keyword evidence="4 5" id="KW-0472">Membrane</keyword>
<evidence type="ECO:0000256" key="3">
    <source>
        <dbReference type="ARBA" id="ARBA00022989"/>
    </source>
</evidence>
<evidence type="ECO:0000313" key="7">
    <source>
        <dbReference type="Proteomes" id="UP000243723"/>
    </source>
</evidence>
<dbReference type="EMBL" id="NHZQ01000404">
    <property type="protein sequence ID" value="PSK38073.1"/>
    <property type="molecule type" value="Genomic_DNA"/>
</dbReference>
<dbReference type="OrthoDB" id="423534at2759"/>
<evidence type="ECO:0000256" key="4">
    <source>
        <dbReference type="ARBA" id="ARBA00023136"/>
    </source>
</evidence>
<accession>A0A2P7YQ27</accession>
<dbReference type="Proteomes" id="UP000243723">
    <property type="component" value="Unassembled WGS sequence"/>
</dbReference>
<keyword evidence="2 5" id="KW-0812">Transmembrane</keyword>
<comment type="subcellular location">
    <subcellularLocation>
        <location evidence="1">Membrane</location>
        <topology evidence="1">Multi-pass membrane protein</topology>
    </subcellularLocation>
</comment>
<dbReference type="STRING" id="40998.A0A2P7YQ27"/>
<feature type="transmembrane region" description="Helical" evidence="5">
    <location>
        <begin position="63"/>
        <end position="85"/>
    </location>
</feature>
<feature type="transmembrane region" description="Helical" evidence="5">
    <location>
        <begin position="91"/>
        <end position="110"/>
    </location>
</feature>
<feature type="transmembrane region" description="Helical" evidence="5">
    <location>
        <begin position="30"/>
        <end position="51"/>
    </location>
</feature>
<dbReference type="InterPro" id="IPR013714">
    <property type="entry name" value="Golgi_TVP15"/>
</dbReference>
<dbReference type="Pfam" id="PF08507">
    <property type="entry name" value="COPI_assoc"/>
    <property type="match status" value="1"/>
</dbReference>
<sequence>MDFSDIFRIVNLAVGVFMVLGGIGQFFPNIAIQNVIVGVYVILFGLANALLEFQIPPQVARYASFMFSFIGRGIFYIFVGCIIMGNNWWRYTAGALVTVVGIGYVVLEYVPSIEPPANMRDADAGWGAEQV</sequence>
<keyword evidence="3 5" id="KW-1133">Transmembrane helix</keyword>